<evidence type="ECO:0000256" key="1">
    <source>
        <dbReference type="SAM" id="MobiDB-lite"/>
    </source>
</evidence>
<dbReference type="EMBL" id="JRES01000592">
    <property type="protein sequence ID" value="KNC30000.1"/>
    <property type="molecule type" value="Genomic_DNA"/>
</dbReference>
<dbReference type="OMA" id="CHAVSEY"/>
<accession>A0A0L0CCM1</accession>
<protein>
    <recommendedName>
        <fullName evidence="6">Protein grindelwald</fullName>
    </recommendedName>
</protein>
<feature type="chain" id="PRO_5005535881" description="Protein grindelwald" evidence="3">
    <location>
        <begin position="23"/>
        <end position="233"/>
    </location>
</feature>
<feature type="region of interest" description="Disordered" evidence="1">
    <location>
        <begin position="184"/>
        <end position="205"/>
    </location>
</feature>
<evidence type="ECO:0000313" key="5">
    <source>
        <dbReference type="Proteomes" id="UP000037069"/>
    </source>
</evidence>
<proteinExistence type="predicted"/>
<name>A0A0L0CCM1_LUCCU</name>
<keyword evidence="2" id="KW-0812">Transmembrane</keyword>
<feature type="compositionally biased region" description="Low complexity" evidence="1">
    <location>
        <begin position="184"/>
        <end position="194"/>
    </location>
</feature>
<feature type="transmembrane region" description="Helical" evidence="2">
    <location>
        <begin position="95"/>
        <end position="113"/>
    </location>
</feature>
<sequence length="233" mass="25935">MFSKFLKYGTSTLFMVYHLANAALTVGGSECHAETCHPIEEYCSQFEQTCMPCSKTCDPDDIKYEENICNRECSDFIKLEPLKNEIHYIQMQQNLILILLVILLVITAGHFTWKLVKCLKNKRCCLGQLMAKLKFKKAATLPSNQSNGKDLGGITIPNMCAINDVERAPSQIYSLTGAEGSVRTTTTPVSTRYPSENITPSPQPNEYSYDNQGLVVTPMSEIANGGPMFTKVI</sequence>
<evidence type="ECO:0008006" key="6">
    <source>
        <dbReference type="Google" id="ProtNLM"/>
    </source>
</evidence>
<gene>
    <name evidence="4" type="ORF">FF38_05507</name>
</gene>
<evidence type="ECO:0000256" key="3">
    <source>
        <dbReference type="SAM" id="SignalP"/>
    </source>
</evidence>
<reference evidence="4 5" key="1">
    <citation type="journal article" date="2015" name="Nat. Commun.">
        <title>Lucilia cuprina genome unlocks parasitic fly biology to underpin future interventions.</title>
        <authorList>
            <person name="Anstead C.A."/>
            <person name="Korhonen P.K."/>
            <person name="Young N.D."/>
            <person name="Hall R.S."/>
            <person name="Jex A.R."/>
            <person name="Murali S.C."/>
            <person name="Hughes D.S."/>
            <person name="Lee S.F."/>
            <person name="Perry T."/>
            <person name="Stroehlein A.J."/>
            <person name="Ansell B.R."/>
            <person name="Breugelmans B."/>
            <person name="Hofmann A."/>
            <person name="Qu J."/>
            <person name="Dugan S."/>
            <person name="Lee S.L."/>
            <person name="Chao H."/>
            <person name="Dinh H."/>
            <person name="Han Y."/>
            <person name="Doddapaneni H.V."/>
            <person name="Worley K.C."/>
            <person name="Muzny D.M."/>
            <person name="Ioannidis P."/>
            <person name="Waterhouse R.M."/>
            <person name="Zdobnov E.M."/>
            <person name="James P.J."/>
            <person name="Bagnall N.H."/>
            <person name="Kotze A.C."/>
            <person name="Gibbs R.A."/>
            <person name="Richards S."/>
            <person name="Batterham P."/>
            <person name="Gasser R.B."/>
        </authorList>
    </citation>
    <scope>NUCLEOTIDE SEQUENCE [LARGE SCALE GENOMIC DNA]</scope>
    <source>
        <strain evidence="4 5">LS</strain>
        <tissue evidence="4">Full body</tissue>
    </source>
</reference>
<dbReference type="Proteomes" id="UP000037069">
    <property type="component" value="Unassembled WGS sequence"/>
</dbReference>
<evidence type="ECO:0000256" key="2">
    <source>
        <dbReference type="SAM" id="Phobius"/>
    </source>
</evidence>
<comment type="caution">
    <text evidence="4">The sequence shown here is derived from an EMBL/GenBank/DDBJ whole genome shotgun (WGS) entry which is preliminary data.</text>
</comment>
<dbReference type="OrthoDB" id="6599193at2759"/>
<dbReference type="AlphaFoldDB" id="A0A0L0CCM1"/>
<feature type="compositionally biased region" description="Polar residues" evidence="1">
    <location>
        <begin position="196"/>
        <end position="205"/>
    </location>
</feature>
<keyword evidence="2" id="KW-0472">Membrane</keyword>
<keyword evidence="5" id="KW-1185">Reference proteome</keyword>
<keyword evidence="3" id="KW-0732">Signal</keyword>
<evidence type="ECO:0000313" key="4">
    <source>
        <dbReference type="EMBL" id="KNC30000.1"/>
    </source>
</evidence>
<organism evidence="4 5">
    <name type="scientific">Lucilia cuprina</name>
    <name type="common">Green bottle fly</name>
    <name type="synonym">Australian sheep blowfly</name>
    <dbReference type="NCBI Taxonomy" id="7375"/>
    <lineage>
        <taxon>Eukaryota</taxon>
        <taxon>Metazoa</taxon>
        <taxon>Ecdysozoa</taxon>
        <taxon>Arthropoda</taxon>
        <taxon>Hexapoda</taxon>
        <taxon>Insecta</taxon>
        <taxon>Pterygota</taxon>
        <taxon>Neoptera</taxon>
        <taxon>Endopterygota</taxon>
        <taxon>Diptera</taxon>
        <taxon>Brachycera</taxon>
        <taxon>Muscomorpha</taxon>
        <taxon>Oestroidea</taxon>
        <taxon>Calliphoridae</taxon>
        <taxon>Luciliinae</taxon>
        <taxon>Lucilia</taxon>
    </lineage>
</organism>
<keyword evidence="2" id="KW-1133">Transmembrane helix</keyword>
<feature type="signal peptide" evidence="3">
    <location>
        <begin position="1"/>
        <end position="22"/>
    </location>
</feature>